<organism evidence="1 2">
    <name type="scientific">Ixodes persulcatus</name>
    <name type="common">Taiga tick</name>
    <dbReference type="NCBI Taxonomy" id="34615"/>
    <lineage>
        <taxon>Eukaryota</taxon>
        <taxon>Metazoa</taxon>
        <taxon>Ecdysozoa</taxon>
        <taxon>Arthropoda</taxon>
        <taxon>Chelicerata</taxon>
        <taxon>Arachnida</taxon>
        <taxon>Acari</taxon>
        <taxon>Parasitiformes</taxon>
        <taxon>Ixodida</taxon>
        <taxon>Ixodoidea</taxon>
        <taxon>Ixodidae</taxon>
        <taxon>Ixodinae</taxon>
        <taxon>Ixodes</taxon>
    </lineage>
</organism>
<comment type="caution">
    <text evidence="1">The sequence shown here is derived from an EMBL/GenBank/DDBJ whole genome shotgun (WGS) entry which is preliminary data.</text>
</comment>
<dbReference type="Proteomes" id="UP000805193">
    <property type="component" value="Unassembled WGS sequence"/>
</dbReference>
<sequence>TLSRAAEEAGTHRGYPTPARRARMRARRPDLREDRLNNSSRPTAGEERRGQTPYEQRPNEESIVAAMGALRSRAAPGFLPLLLLAVLMGSRVSAKNGVDLFVSSTLRTWANMSRMVVDKDTGKVYVGGANRIYQLTPNLETESLAFMGPYRDSSHCSPTSGCLPGQEKLRDYHTKAMAIDYLTKSLVVCGNVIRGSCTLHSLQNPISITDLFCGLDVNTPLEGSKPITAKSALSYTDTLLTSVVATPIYNFTAVFLGTNRGHLKKVLLESATSGYQVDDIAVDEGNPLLRDMLFDGSKERIYVMTDYMLSAVDVQQCFRYLKCGVCTSNRDPYCGWCGPEKK</sequence>
<evidence type="ECO:0000313" key="2">
    <source>
        <dbReference type="Proteomes" id="UP000805193"/>
    </source>
</evidence>
<name>A0AC60NUS1_IXOPE</name>
<reference evidence="1 2" key="1">
    <citation type="journal article" date="2020" name="Cell">
        <title>Large-Scale Comparative Analyses of Tick Genomes Elucidate Their Genetic Diversity and Vector Capacities.</title>
        <authorList>
            <consortium name="Tick Genome and Microbiome Consortium (TIGMIC)"/>
            <person name="Jia N."/>
            <person name="Wang J."/>
            <person name="Shi W."/>
            <person name="Du L."/>
            <person name="Sun Y."/>
            <person name="Zhan W."/>
            <person name="Jiang J.F."/>
            <person name="Wang Q."/>
            <person name="Zhang B."/>
            <person name="Ji P."/>
            <person name="Bell-Sakyi L."/>
            <person name="Cui X.M."/>
            <person name="Yuan T.T."/>
            <person name="Jiang B.G."/>
            <person name="Yang W.F."/>
            <person name="Lam T.T."/>
            <person name="Chang Q.C."/>
            <person name="Ding S.J."/>
            <person name="Wang X.J."/>
            <person name="Zhu J.G."/>
            <person name="Ruan X.D."/>
            <person name="Zhao L."/>
            <person name="Wei J.T."/>
            <person name="Ye R.Z."/>
            <person name="Que T.C."/>
            <person name="Du C.H."/>
            <person name="Zhou Y.H."/>
            <person name="Cheng J.X."/>
            <person name="Dai P.F."/>
            <person name="Guo W.B."/>
            <person name="Han X.H."/>
            <person name="Huang E.J."/>
            <person name="Li L.F."/>
            <person name="Wei W."/>
            <person name="Gao Y.C."/>
            <person name="Liu J.Z."/>
            <person name="Shao H.Z."/>
            <person name="Wang X."/>
            <person name="Wang C.C."/>
            <person name="Yang T.C."/>
            <person name="Huo Q.B."/>
            <person name="Li W."/>
            <person name="Chen H.Y."/>
            <person name="Chen S.E."/>
            <person name="Zhou L.G."/>
            <person name="Ni X.B."/>
            <person name="Tian J.H."/>
            <person name="Sheng Y."/>
            <person name="Liu T."/>
            <person name="Pan Y.S."/>
            <person name="Xia L.Y."/>
            <person name="Li J."/>
            <person name="Zhao F."/>
            <person name="Cao W.C."/>
        </authorList>
    </citation>
    <scope>NUCLEOTIDE SEQUENCE [LARGE SCALE GENOMIC DNA]</scope>
    <source>
        <strain evidence="1">Iper-2018</strain>
    </source>
</reference>
<gene>
    <name evidence="1" type="ORF">HPB47_012089</name>
</gene>
<protein>
    <submittedName>
        <fullName evidence="1">Uncharacterized protein</fullName>
    </submittedName>
</protein>
<dbReference type="EMBL" id="JABSTQ010011488">
    <property type="protein sequence ID" value="KAG0410791.1"/>
    <property type="molecule type" value="Genomic_DNA"/>
</dbReference>
<accession>A0AC60NUS1</accession>
<evidence type="ECO:0000313" key="1">
    <source>
        <dbReference type="EMBL" id="KAG0410791.1"/>
    </source>
</evidence>
<proteinExistence type="predicted"/>
<keyword evidence="2" id="KW-1185">Reference proteome</keyword>
<feature type="non-terminal residue" evidence="1">
    <location>
        <position position="1"/>
    </location>
</feature>